<evidence type="ECO:0000256" key="5">
    <source>
        <dbReference type="ARBA" id="ARBA00023136"/>
    </source>
</evidence>
<evidence type="ECO:0000313" key="8">
    <source>
        <dbReference type="Proteomes" id="UP000789508"/>
    </source>
</evidence>
<dbReference type="EMBL" id="CAJVPS010000626">
    <property type="protein sequence ID" value="CAG8499393.1"/>
    <property type="molecule type" value="Genomic_DNA"/>
</dbReference>
<organism evidence="7 8">
    <name type="scientific">Ambispora leptoticha</name>
    <dbReference type="NCBI Taxonomy" id="144679"/>
    <lineage>
        <taxon>Eukaryota</taxon>
        <taxon>Fungi</taxon>
        <taxon>Fungi incertae sedis</taxon>
        <taxon>Mucoromycota</taxon>
        <taxon>Glomeromycotina</taxon>
        <taxon>Glomeromycetes</taxon>
        <taxon>Archaeosporales</taxon>
        <taxon>Ambisporaceae</taxon>
        <taxon>Ambispora</taxon>
    </lineage>
</organism>
<dbReference type="Proteomes" id="UP000789508">
    <property type="component" value="Unassembled WGS sequence"/>
</dbReference>
<feature type="transmembrane region" description="Helical" evidence="6">
    <location>
        <begin position="43"/>
        <end position="61"/>
    </location>
</feature>
<feature type="non-terminal residue" evidence="7">
    <location>
        <position position="260"/>
    </location>
</feature>
<accession>A0A9N8ZKZ4</accession>
<dbReference type="OrthoDB" id="30881at2759"/>
<evidence type="ECO:0000256" key="1">
    <source>
        <dbReference type="ARBA" id="ARBA00004141"/>
    </source>
</evidence>
<keyword evidence="8" id="KW-1185">Reference proteome</keyword>
<keyword evidence="4 6" id="KW-1133">Transmembrane helix</keyword>
<evidence type="ECO:0000256" key="3">
    <source>
        <dbReference type="ARBA" id="ARBA00022692"/>
    </source>
</evidence>
<sequence length="260" mass="28330">MRLLFGFVLSSFLGGHGYLKKSLSTSGAVAAFLVGLGTMYNDWAVFPLLLLTFYFTGSRLTKLKAERKKKLDEEYLDGGQRSATQVFCNALWGTLIAAWHQYTFGDERITCLFENPFSTKLFLLYLGHYATCNGDTWASEIGVLNKDWPILITTLKKVPPGTNGGVSPLGLAASLFGGSAIGIVAFVSIGLSGGCDRWMWELIPIASLAGLIGSLVDSVLGATVQKTLYSEKSHKIVHHARTVNENIKVISGWDLLDNNQ</sequence>
<dbReference type="PANTHER" id="PTHR13353:SF5">
    <property type="entry name" value="TRANSMEMBRANE PROTEIN 19"/>
    <property type="match status" value="1"/>
</dbReference>
<evidence type="ECO:0000256" key="2">
    <source>
        <dbReference type="ARBA" id="ARBA00009012"/>
    </source>
</evidence>
<dbReference type="PANTHER" id="PTHR13353">
    <property type="entry name" value="TRANSMEMBRANE PROTEIN 19"/>
    <property type="match status" value="1"/>
</dbReference>
<evidence type="ECO:0000256" key="4">
    <source>
        <dbReference type="ARBA" id="ARBA00022989"/>
    </source>
</evidence>
<comment type="subcellular location">
    <subcellularLocation>
        <location evidence="1">Membrane</location>
        <topology evidence="1">Multi-pass membrane protein</topology>
    </subcellularLocation>
</comment>
<dbReference type="AlphaFoldDB" id="A0A9N8ZKZ4"/>
<dbReference type="GO" id="GO:0016020">
    <property type="term" value="C:membrane"/>
    <property type="evidence" value="ECO:0007669"/>
    <property type="project" value="UniProtKB-SubCell"/>
</dbReference>
<keyword evidence="3 6" id="KW-0812">Transmembrane</keyword>
<reference evidence="7" key="1">
    <citation type="submission" date="2021-06" db="EMBL/GenBank/DDBJ databases">
        <authorList>
            <person name="Kallberg Y."/>
            <person name="Tangrot J."/>
            <person name="Rosling A."/>
        </authorList>
    </citation>
    <scope>NUCLEOTIDE SEQUENCE</scope>
    <source>
        <strain evidence="7">FL130A</strain>
    </source>
</reference>
<comment type="similarity">
    <text evidence="2">Belongs to the TMEM19 family.</text>
</comment>
<gene>
    <name evidence="7" type="ORF">ALEPTO_LOCUS3407</name>
</gene>
<evidence type="ECO:0000256" key="6">
    <source>
        <dbReference type="SAM" id="Phobius"/>
    </source>
</evidence>
<name>A0A9N8ZKZ4_9GLOM</name>
<protein>
    <submittedName>
        <fullName evidence="7">1081_t:CDS:1</fullName>
    </submittedName>
</protein>
<keyword evidence="5 6" id="KW-0472">Membrane</keyword>
<dbReference type="Pfam" id="PF01940">
    <property type="entry name" value="DUF92"/>
    <property type="match status" value="1"/>
</dbReference>
<evidence type="ECO:0000313" key="7">
    <source>
        <dbReference type="EMBL" id="CAG8499393.1"/>
    </source>
</evidence>
<feature type="transmembrane region" description="Helical" evidence="6">
    <location>
        <begin position="203"/>
        <end position="224"/>
    </location>
</feature>
<comment type="caution">
    <text evidence="7">The sequence shown here is derived from an EMBL/GenBank/DDBJ whole genome shotgun (WGS) entry which is preliminary data.</text>
</comment>
<proteinExistence type="inferred from homology"/>
<feature type="transmembrane region" description="Helical" evidence="6">
    <location>
        <begin position="169"/>
        <end position="191"/>
    </location>
</feature>
<dbReference type="InterPro" id="IPR002794">
    <property type="entry name" value="DUF92_TMEM19"/>
</dbReference>